<dbReference type="Proteomes" id="UP000001514">
    <property type="component" value="Unassembled WGS sequence"/>
</dbReference>
<reference evidence="1 2" key="1">
    <citation type="journal article" date="2011" name="Science">
        <title>The Selaginella genome identifies genetic changes associated with the evolution of vascular plants.</title>
        <authorList>
            <person name="Banks J.A."/>
            <person name="Nishiyama T."/>
            <person name="Hasebe M."/>
            <person name="Bowman J.L."/>
            <person name="Gribskov M."/>
            <person name="dePamphilis C."/>
            <person name="Albert V.A."/>
            <person name="Aono N."/>
            <person name="Aoyama T."/>
            <person name="Ambrose B.A."/>
            <person name="Ashton N.W."/>
            <person name="Axtell M.J."/>
            <person name="Barker E."/>
            <person name="Barker M.S."/>
            <person name="Bennetzen J.L."/>
            <person name="Bonawitz N.D."/>
            <person name="Chapple C."/>
            <person name="Cheng C."/>
            <person name="Correa L.G."/>
            <person name="Dacre M."/>
            <person name="DeBarry J."/>
            <person name="Dreyer I."/>
            <person name="Elias M."/>
            <person name="Engstrom E.M."/>
            <person name="Estelle M."/>
            <person name="Feng L."/>
            <person name="Finet C."/>
            <person name="Floyd S.K."/>
            <person name="Frommer W.B."/>
            <person name="Fujita T."/>
            <person name="Gramzow L."/>
            <person name="Gutensohn M."/>
            <person name="Harholt J."/>
            <person name="Hattori M."/>
            <person name="Heyl A."/>
            <person name="Hirai T."/>
            <person name="Hiwatashi Y."/>
            <person name="Ishikawa M."/>
            <person name="Iwata M."/>
            <person name="Karol K.G."/>
            <person name="Koehler B."/>
            <person name="Kolukisaoglu U."/>
            <person name="Kubo M."/>
            <person name="Kurata T."/>
            <person name="Lalonde S."/>
            <person name="Li K."/>
            <person name="Li Y."/>
            <person name="Litt A."/>
            <person name="Lyons E."/>
            <person name="Manning G."/>
            <person name="Maruyama T."/>
            <person name="Michael T.P."/>
            <person name="Mikami K."/>
            <person name="Miyazaki S."/>
            <person name="Morinaga S."/>
            <person name="Murata T."/>
            <person name="Mueller-Roeber B."/>
            <person name="Nelson D.R."/>
            <person name="Obara M."/>
            <person name="Oguri Y."/>
            <person name="Olmstead R.G."/>
            <person name="Onodera N."/>
            <person name="Petersen B.L."/>
            <person name="Pils B."/>
            <person name="Prigge M."/>
            <person name="Rensing S.A."/>
            <person name="Riano-Pachon D.M."/>
            <person name="Roberts A.W."/>
            <person name="Sato Y."/>
            <person name="Scheller H.V."/>
            <person name="Schulz B."/>
            <person name="Schulz C."/>
            <person name="Shakirov E.V."/>
            <person name="Shibagaki N."/>
            <person name="Shinohara N."/>
            <person name="Shippen D.E."/>
            <person name="Soerensen I."/>
            <person name="Sotooka R."/>
            <person name="Sugimoto N."/>
            <person name="Sugita M."/>
            <person name="Sumikawa N."/>
            <person name="Tanurdzic M."/>
            <person name="Theissen G."/>
            <person name="Ulvskov P."/>
            <person name="Wakazuki S."/>
            <person name="Weng J.K."/>
            <person name="Willats W.W."/>
            <person name="Wipf D."/>
            <person name="Wolf P.G."/>
            <person name="Yang L."/>
            <person name="Zimmer A.D."/>
            <person name="Zhu Q."/>
            <person name="Mitros T."/>
            <person name="Hellsten U."/>
            <person name="Loque D."/>
            <person name="Otillar R."/>
            <person name="Salamov A."/>
            <person name="Schmutz J."/>
            <person name="Shapiro H."/>
            <person name="Lindquist E."/>
            <person name="Lucas S."/>
            <person name="Rokhsar D."/>
            <person name="Grigoriev I.V."/>
        </authorList>
    </citation>
    <scope>NUCLEOTIDE SEQUENCE [LARGE SCALE GENOMIC DNA]</scope>
</reference>
<proteinExistence type="predicted"/>
<evidence type="ECO:0000313" key="1">
    <source>
        <dbReference type="EMBL" id="EFJ06587.1"/>
    </source>
</evidence>
<name>D8T9P6_SELML</name>
<keyword evidence="2" id="KW-1185">Reference proteome</keyword>
<dbReference type="EMBL" id="GL377698">
    <property type="protein sequence ID" value="EFJ06587.1"/>
    <property type="molecule type" value="Genomic_DNA"/>
</dbReference>
<organism evidence="2">
    <name type="scientific">Selaginella moellendorffii</name>
    <name type="common">Spikemoss</name>
    <dbReference type="NCBI Taxonomy" id="88036"/>
    <lineage>
        <taxon>Eukaryota</taxon>
        <taxon>Viridiplantae</taxon>
        <taxon>Streptophyta</taxon>
        <taxon>Embryophyta</taxon>
        <taxon>Tracheophyta</taxon>
        <taxon>Lycopodiopsida</taxon>
        <taxon>Selaginellales</taxon>
        <taxon>Selaginellaceae</taxon>
        <taxon>Selaginella</taxon>
    </lineage>
</organism>
<dbReference type="KEGG" id="smo:SELMODRAFT_430531"/>
<dbReference type="Gramene" id="EFJ06587">
    <property type="protein sequence ID" value="EFJ06587"/>
    <property type="gene ID" value="SELMODRAFT_430531"/>
</dbReference>
<dbReference type="Gene3D" id="1.25.40.20">
    <property type="entry name" value="Ankyrin repeat-containing domain"/>
    <property type="match status" value="1"/>
</dbReference>
<sequence>MKDCMIWLLESLEHCEVLFHLNEEKFYHQVKDDRSLLDPIVLVRGMADSQFWLSMDNYLLPTWPFLYASAHQMDDLVKLFKPMAQPLETLTSWHFCNARDPEHLEILLKLPHMDPNRTSPEGSLPLIAALYRLELENVKLRIAAGADPTLPTYDGILCPLARAAYSNEDDQILRTMAAISTWTQGIFSGGPACLGRLECVESYFSARSLPLVQHAHAGLPAIHRRVQQRGAGRTGTSTQEPAKATKIVKTAQQGRGKFASKSYEIGKALLLLEDRAHLKEQLDQ</sequence>
<evidence type="ECO:0000313" key="2">
    <source>
        <dbReference type="Proteomes" id="UP000001514"/>
    </source>
</evidence>
<dbReference type="InParanoid" id="D8T9P6"/>
<dbReference type="HOGENOM" id="CLU_981406_0_0_1"/>
<gene>
    <name evidence="1" type="ORF">SELMODRAFT_430531</name>
</gene>
<protein>
    <submittedName>
        <fullName evidence="1">Uncharacterized protein</fullName>
    </submittedName>
</protein>
<dbReference type="AlphaFoldDB" id="D8T9P6"/>
<dbReference type="SUPFAM" id="SSF48403">
    <property type="entry name" value="Ankyrin repeat"/>
    <property type="match status" value="1"/>
</dbReference>
<dbReference type="InterPro" id="IPR036770">
    <property type="entry name" value="Ankyrin_rpt-contain_sf"/>
</dbReference>
<accession>D8T9P6</accession>